<sequence>MASRSVTGTAVLCFLVVSLLLASSSFVAGTGTEAAADYGAGRKMKQTAAGAVAPGNDEAGYLRLRLP</sequence>
<gene>
    <name evidence="2" type="ORF">NCGR_LOCUS40417</name>
</gene>
<comment type="caution">
    <text evidence="2">The sequence shown here is derived from an EMBL/GenBank/DDBJ whole genome shotgun (WGS) entry which is preliminary data.</text>
</comment>
<evidence type="ECO:0000313" key="3">
    <source>
        <dbReference type="Proteomes" id="UP000604825"/>
    </source>
</evidence>
<protein>
    <submittedName>
        <fullName evidence="2">Uncharacterized protein</fullName>
    </submittedName>
</protein>
<dbReference type="AlphaFoldDB" id="A0A811QL93"/>
<keyword evidence="1" id="KW-0732">Signal</keyword>
<name>A0A811QL93_9POAL</name>
<organism evidence="2 3">
    <name type="scientific">Miscanthus lutarioriparius</name>
    <dbReference type="NCBI Taxonomy" id="422564"/>
    <lineage>
        <taxon>Eukaryota</taxon>
        <taxon>Viridiplantae</taxon>
        <taxon>Streptophyta</taxon>
        <taxon>Embryophyta</taxon>
        <taxon>Tracheophyta</taxon>
        <taxon>Spermatophyta</taxon>
        <taxon>Magnoliopsida</taxon>
        <taxon>Liliopsida</taxon>
        <taxon>Poales</taxon>
        <taxon>Poaceae</taxon>
        <taxon>PACMAD clade</taxon>
        <taxon>Panicoideae</taxon>
        <taxon>Andropogonodae</taxon>
        <taxon>Andropogoneae</taxon>
        <taxon>Saccharinae</taxon>
        <taxon>Miscanthus</taxon>
    </lineage>
</organism>
<accession>A0A811QL93</accession>
<evidence type="ECO:0000313" key="2">
    <source>
        <dbReference type="EMBL" id="CAD6256921.1"/>
    </source>
</evidence>
<feature type="chain" id="PRO_5032357227" evidence="1">
    <location>
        <begin position="30"/>
        <end position="67"/>
    </location>
</feature>
<evidence type="ECO:0000256" key="1">
    <source>
        <dbReference type="SAM" id="SignalP"/>
    </source>
</evidence>
<dbReference type="EMBL" id="CAJGYO010000010">
    <property type="protein sequence ID" value="CAD6256921.1"/>
    <property type="molecule type" value="Genomic_DNA"/>
</dbReference>
<feature type="signal peptide" evidence="1">
    <location>
        <begin position="1"/>
        <end position="29"/>
    </location>
</feature>
<dbReference type="Proteomes" id="UP000604825">
    <property type="component" value="Unassembled WGS sequence"/>
</dbReference>
<keyword evidence="3" id="KW-1185">Reference proteome</keyword>
<reference evidence="2" key="1">
    <citation type="submission" date="2020-10" db="EMBL/GenBank/DDBJ databases">
        <authorList>
            <person name="Han B."/>
            <person name="Lu T."/>
            <person name="Zhao Q."/>
            <person name="Huang X."/>
            <person name="Zhao Y."/>
        </authorList>
    </citation>
    <scope>NUCLEOTIDE SEQUENCE</scope>
</reference>
<proteinExistence type="predicted"/>